<dbReference type="PANTHER" id="PTHR37464:SF1">
    <property type="entry name" value="BLL2463 PROTEIN"/>
    <property type="match status" value="1"/>
</dbReference>
<dbReference type="EMBL" id="FQYY01000004">
    <property type="protein sequence ID" value="SHI75437.1"/>
    <property type="molecule type" value="Genomic_DNA"/>
</dbReference>
<accession>A0A1M6DQC7</accession>
<keyword evidence="4" id="KW-1185">Reference proteome</keyword>
<dbReference type="AlphaFoldDB" id="A0A1M6DQC7"/>
<evidence type="ECO:0000313" key="4">
    <source>
        <dbReference type="Proteomes" id="UP000184225"/>
    </source>
</evidence>
<dbReference type="InterPro" id="IPR011933">
    <property type="entry name" value="Double_TM_dom"/>
</dbReference>
<sequence length="641" mass="74173">MLFKNPELLYALFLLAIPIIVHLFQLRRFKKEQFTNVKFLKKVQLQTRKSSKIKKWLTLLARILALTCIIVAFAQPYFPASNQTLQEKEMVIYLDNSFSMQQKGKNGELLKKSVQDLLTQIPSENKFTLFTNNNVYKDITITDIKSDLQKINYTSTPTNFKTTYLKAQNLFSKRKEVLKKFVAISDFQQQDVKEVVFSDQIENTAIQLVPENSFNISIDSVFVKEQHLDHIELQVNVSSNSLSNQLFPVSLYNNNTLLAKSSVSFEEKNTANALFSIENKEAINGKFTVNDNSLQYDNSLYFSLQINEKIKVTAINGNKSEFLKKIYTNTEFDLISVEENQINYNQLENQHLIILNELKSIPNGLNSILSKHIDNGGYLTIIPIENIDQNSYRSLLNTLGVNSFGNKLEEELKITTINFSHPLYKEVFNQKIKNFDYPKVNNYYALYSTSSQILSFNNGLPFLKEQNHVYLFSSAINKENSNFKNSPLIVPTFYNIAKQSIQLPKLYYVSNKTNTVEISAVLQEDEVIKVKDSSFTFIPLQKRYSNKVELTFVEEPKKAGNYSLNTNNELLKNISFNEDRKESELTYADLSSYKNLKTNNSITNFFTQEINANEMNLLWKWFVIFALLFLVIEFLLLKYLK</sequence>
<dbReference type="PANTHER" id="PTHR37464">
    <property type="entry name" value="BLL2463 PROTEIN"/>
    <property type="match status" value="1"/>
</dbReference>
<dbReference type="InterPro" id="IPR024163">
    <property type="entry name" value="Aerotolerance_reg_N"/>
</dbReference>
<reference evidence="3 4" key="1">
    <citation type="submission" date="2016-11" db="EMBL/GenBank/DDBJ databases">
        <authorList>
            <person name="Jaros S."/>
            <person name="Januszkiewicz K."/>
            <person name="Wedrychowicz H."/>
        </authorList>
    </citation>
    <scope>NUCLEOTIDE SEQUENCE [LARGE SCALE GENOMIC DNA]</scope>
    <source>
        <strain evidence="3 4">DSM 21425</strain>
    </source>
</reference>
<feature type="transmembrane region" description="Helical" evidence="1">
    <location>
        <begin position="6"/>
        <end position="24"/>
    </location>
</feature>
<dbReference type="Pfam" id="PF07584">
    <property type="entry name" value="BatA"/>
    <property type="match status" value="1"/>
</dbReference>
<dbReference type="Gene3D" id="3.40.50.410">
    <property type="entry name" value="von Willebrand factor, type A domain"/>
    <property type="match status" value="1"/>
</dbReference>
<keyword evidence="1" id="KW-1133">Transmembrane helix</keyword>
<gene>
    <name evidence="3" type="ORF">SAMN04488096_104113</name>
</gene>
<evidence type="ECO:0000256" key="1">
    <source>
        <dbReference type="SAM" id="Phobius"/>
    </source>
</evidence>
<keyword evidence="1" id="KW-0472">Membrane</keyword>
<dbReference type="SUPFAM" id="SSF53300">
    <property type="entry name" value="vWA-like"/>
    <property type="match status" value="1"/>
</dbReference>
<feature type="transmembrane region" description="Helical" evidence="1">
    <location>
        <begin position="618"/>
        <end position="637"/>
    </location>
</feature>
<dbReference type="STRING" id="579105.SAMN04488096_104113"/>
<name>A0A1M6DQC7_9FLAO</name>
<feature type="domain" description="Aerotolerance regulator N-terminal" evidence="2">
    <location>
        <begin position="1"/>
        <end position="76"/>
    </location>
</feature>
<evidence type="ECO:0000313" key="3">
    <source>
        <dbReference type="EMBL" id="SHI75437.1"/>
    </source>
</evidence>
<dbReference type="OrthoDB" id="9810200at2"/>
<evidence type="ECO:0000259" key="2">
    <source>
        <dbReference type="Pfam" id="PF07584"/>
    </source>
</evidence>
<dbReference type="Proteomes" id="UP000184225">
    <property type="component" value="Unassembled WGS sequence"/>
</dbReference>
<dbReference type="RefSeq" id="WP_073149644.1">
    <property type="nucleotide sequence ID" value="NZ_FQYY01000004.1"/>
</dbReference>
<feature type="transmembrane region" description="Helical" evidence="1">
    <location>
        <begin position="56"/>
        <end position="78"/>
    </location>
</feature>
<proteinExistence type="predicted"/>
<keyword evidence="1 3" id="KW-0812">Transmembrane</keyword>
<organism evidence="3 4">
    <name type="scientific">Mesonia phycicola</name>
    <dbReference type="NCBI Taxonomy" id="579105"/>
    <lineage>
        <taxon>Bacteria</taxon>
        <taxon>Pseudomonadati</taxon>
        <taxon>Bacteroidota</taxon>
        <taxon>Flavobacteriia</taxon>
        <taxon>Flavobacteriales</taxon>
        <taxon>Flavobacteriaceae</taxon>
        <taxon>Mesonia</taxon>
    </lineage>
</organism>
<dbReference type="InterPro" id="IPR036465">
    <property type="entry name" value="vWFA_dom_sf"/>
</dbReference>
<protein>
    <submittedName>
        <fullName evidence="3">N-terminal double-transmembrane domain-containing protein</fullName>
    </submittedName>
</protein>
<dbReference type="NCBIfam" id="TIGR02226">
    <property type="entry name" value="two_anch"/>
    <property type="match status" value="1"/>
</dbReference>